<dbReference type="Gene3D" id="3.30.420.60">
    <property type="entry name" value="eRF1 domain 2"/>
    <property type="match status" value="1"/>
</dbReference>
<evidence type="ECO:0000256" key="6">
    <source>
        <dbReference type="ARBA" id="ARBA00022723"/>
    </source>
</evidence>
<comment type="similarity">
    <text evidence="3">Belongs to the eukaryotic release factor 1 family. Pelota subfamily.</text>
</comment>
<keyword evidence="13" id="KW-1185">Reference proteome</keyword>
<dbReference type="SUPFAM" id="SSF55315">
    <property type="entry name" value="L30e-like"/>
    <property type="match status" value="1"/>
</dbReference>
<evidence type="ECO:0000313" key="13">
    <source>
        <dbReference type="Proteomes" id="UP000279236"/>
    </source>
</evidence>
<protein>
    <submittedName>
        <fullName evidence="12">Translation factor pelota</fullName>
    </submittedName>
</protein>
<dbReference type="InterPro" id="IPR005142">
    <property type="entry name" value="eRF1_3"/>
</dbReference>
<organism evidence="12 13">
    <name type="scientific">Apiotrichum porosum</name>
    <dbReference type="NCBI Taxonomy" id="105984"/>
    <lineage>
        <taxon>Eukaryota</taxon>
        <taxon>Fungi</taxon>
        <taxon>Dikarya</taxon>
        <taxon>Basidiomycota</taxon>
        <taxon>Agaricomycotina</taxon>
        <taxon>Tremellomycetes</taxon>
        <taxon>Trichosporonales</taxon>
        <taxon>Trichosporonaceae</taxon>
        <taxon>Apiotrichum</taxon>
    </lineage>
</organism>
<comment type="subcellular location">
    <subcellularLocation>
        <location evidence="2">Cytoplasm</location>
    </subcellularLocation>
</comment>
<dbReference type="GO" id="GO:0051301">
    <property type="term" value="P:cell division"/>
    <property type="evidence" value="ECO:0007669"/>
    <property type="project" value="UniProtKB-KW"/>
</dbReference>
<dbReference type="GO" id="GO:0032790">
    <property type="term" value="P:ribosome disassembly"/>
    <property type="evidence" value="ECO:0007669"/>
    <property type="project" value="TreeGrafter"/>
</dbReference>
<evidence type="ECO:0000259" key="11">
    <source>
        <dbReference type="SMART" id="SM01194"/>
    </source>
</evidence>
<dbReference type="SMART" id="SM01194">
    <property type="entry name" value="eRF1_1"/>
    <property type="match status" value="1"/>
</dbReference>
<proteinExistence type="inferred from homology"/>
<name>A0A427XGZ7_9TREE</name>
<dbReference type="InterPro" id="IPR004405">
    <property type="entry name" value="TF_pelota"/>
</dbReference>
<reference evidence="12 13" key="1">
    <citation type="submission" date="2018-11" db="EMBL/GenBank/DDBJ databases">
        <title>Genome sequence of Apiotrichum porosum DSM 27194.</title>
        <authorList>
            <person name="Aliyu H."/>
            <person name="Gorte O."/>
            <person name="Ochsenreither K."/>
        </authorList>
    </citation>
    <scope>NUCLEOTIDE SEQUENCE [LARGE SCALE GENOMIC DNA]</scope>
    <source>
        <strain evidence="12 13">DSM 27194</strain>
    </source>
</reference>
<dbReference type="GO" id="GO:0070481">
    <property type="term" value="P:nuclear-transcribed mRNA catabolic process, non-stop decay"/>
    <property type="evidence" value="ECO:0007669"/>
    <property type="project" value="InterPro"/>
</dbReference>
<dbReference type="GO" id="GO:0071025">
    <property type="term" value="P:RNA surveillance"/>
    <property type="evidence" value="ECO:0007669"/>
    <property type="project" value="InterPro"/>
</dbReference>
<dbReference type="SUPFAM" id="SSF53137">
    <property type="entry name" value="Translational machinery components"/>
    <property type="match status" value="1"/>
</dbReference>
<keyword evidence="7" id="KW-0498">Mitosis</keyword>
<sequence length="453" mass="49723">MRLVGKHIEKDGSGSVDLVPEDEEDMWHVYNLISEGDEVQAMTDRKVHTTSSTGTTSSFRVQLKLTINVKRRGSPYPRARQIAPPTRNLTLQTMFSAAASTETNGDKSEARAVMSITGQVTEANDYVRVGAFHTLELERGKKFRLTKTSGWDSIALERIAESTREGRGAEIGAVVCGEGTAAICLLSEHMTVVRQRIEVPVPRKRSGTSAFDKAMANFLSTVYAAILRLIPFDQLRAIVIASPGFTKDTLYDYIFQQATLSSNKPLLASRTKWIKVHSNTPHVHSLVEALRDPTVTKMLQGAKFAREGVALDKFHKMLATDELRAWYGPDHVALAVDRGAVGTLLISDDLFRAADPETRNRYVQMVDDVRTRGGEAIIFSSMHESGVQLNLLTGIAAILTYPLDIEIVEMEEREEKERLAAEAAALAALKGTGSSKGTPASTPRSSQRGTPRP</sequence>
<feature type="compositionally biased region" description="Polar residues" evidence="10">
    <location>
        <begin position="432"/>
        <end position="453"/>
    </location>
</feature>
<dbReference type="GeneID" id="39587172"/>
<dbReference type="Gene3D" id="3.30.1330.30">
    <property type="match status" value="1"/>
</dbReference>
<dbReference type="InterPro" id="IPR005140">
    <property type="entry name" value="eRF1_Pelota-like_N"/>
</dbReference>
<dbReference type="Pfam" id="PF03465">
    <property type="entry name" value="eRF1_3"/>
    <property type="match status" value="1"/>
</dbReference>
<evidence type="ECO:0000256" key="1">
    <source>
        <dbReference type="ARBA" id="ARBA00001968"/>
    </source>
</evidence>
<dbReference type="InterPro" id="IPR042226">
    <property type="entry name" value="eFR1_2_sf"/>
</dbReference>
<evidence type="ECO:0000313" key="12">
    <source>
        <dbReference type="EMBL" id="RSH78170.1"/>
    </source>
</evidence>
<evidence type="ECO:0000256" key="3">
    <source>
        <dbReference type="ARBA" id="ARBA00009504"/>
    </source>
</evidence>
<evidence type="ECO:0000256" key="7">
    <source>
        <dbReference type="ARBA" id="ARBA00022776"/>
    </source>
</evidence>
<evidence type="ECO:0000256" key="8">
    <source>
        <dbReference type="ARBA" id="ARBA00023254"/>
    </source>
</evidence>
<keyword evidence="8" id="KW-0469">Meiosis</keyword>
<evidence type="ECO:0000256" key="9">
    <source>
        <dbReference type="ARBA" id="ARBA00023306"/>
    </source>
</evidence>
<dbReference type="GO" id="GO:0070651">
    <property type="term" value="P:nonfunctional rRNA decay"/>
    <property type="evidence" value="ECO:0007669"/>
    <property type="project" value="TreeGrafter"/>
</dbReference>
<evidence type="ECO:0000256" key="10">
    <source>
        <dbReference type="SAM" id="MobiDB-lite"/>
    </source>
</evidence>
<gene>
    <name evidence="12" type="primary">DOM34</name>
    <name evidence="12" type="ORF">EHS24_002629</name>
</gene>
<dbReference type="GO" id="GO:1990533">
    <property type="term" value="C:Dom34-Hbs1 complex"/>
    <property type="evidence" value="ECO:0007669"/>
    <property type="project" value="UniProtKB-ARBA"/>
</dbReference>
<keyword evidence="9" id="KW-0131">Cell cycle</keyword>
<evidence type="ECO:0000256" key="4">
    <source>
        <dbReference type="ARBA" id="ARBA00022490"/>
    </source>
</evidence>
<dbReference type="PANTHER" id="PTHR10853:SF0">
    <property type="entry name" value="PROTEIN PELOTA HOMOLOG"/>
    <property type="match status" value="1"/>
</dbReference>
<dbReference type="GO" id="GO:0005737">
    <property type="term" value="C:cytoplasm"/>
    <property type="evidence" value="ECO:0007669"/>
    <property type="project" value="UniProtKB-SubCell"/>
</dbReference>
<dbReference type="Pfam" id="PF26356">
    <property type="entry name" value="Pelota_N"/>
    <property type="match status" value="1"/>
</dbReference>
<comment type="cofactor">
    <cofactor evidence="1">
        <name>a divalent metal cation</name>
        <dbReference type="ChEBI" id="CHEBI:60240"/>
    </cofactor>
</comment>
<dbReference type="InterPro" id="IPR038069">
    <property type="entry name" value="Pelota/DOM34_N"/>
</dbReference>
<feature type="region of interest" description="Disordered" evidence="10">
    <location>
        <begin position="430"/>
        <end position="453"/>
    </location>
</feature>
<dbReference type="FunFam" id="3.30.1330.30:FF:000008">
    <property type="entry name" value="Protein pelota homolog"/>
    <property type="match status" value="1"/>
</dbReference>
<dbReference type="GO" id="GO:0070966">
    <property type="term" value="P:nuclear-transcribed mRNA catabolic process, no-go decay"/>
    <property type="evidence" value="ECO:0007669"/>
    <property type="project" value="InterPro"/>
</dbReference>
<dbReference type="AlphaFoldDB" id="A0A427XGZ7"/>
<feature type="domain" description="eRF1/Pelota-like N-terminal" evidence="11">
    <location>
        <begin position="1"/>
        <end position="164"/>
    </location>
</feature>
<dbReference type="GO" id="GO:0046872">
    <property type="term" value="F:metal ion binding"/>
    <property type="evidence" value="ECO:0007669"/>
    <property type="project" value="UniProtKB-KW"/>
</dbReference>
<keyword evidence="4" id="KW-0963">Cytoplasm</keyword>
<evidence type="ECO:0000256" key="2">
    <source>
        <dbReference type="ARBA" id="ARBA00004496"/>
    </source>
</evidence>
<dbReference type="InterPro" id="IPR029064">
    <property type="entry name" value="Ribosomal_eL30-like_sf"/>
</dbReference>
<dbReference type="PANTHER" id="PTHR10853">
    <property type="entry name" value="PELOTA"/>
    <property type="match status" value="1"/>
</dbReference>
<dbReference type="SUPFAM" id="SSF159065">
    <property type="entry name" value="Dom34/Pelota N-terminal domain-like"/>
    <property type="match status" value="2"/>
</dbReference>
<dbReference type="Pfam" id="PF03464">
    <property type="entry name" value="eRF1_2"/>
    <property type="match status" value="1"/>
</dbReference>
<dbReference type="FunFam" id="3.30.420.60:FF:000004">
    <property type="entry name" value="Protein DOM34 homolog"/>
    <property type="match status" value="1"/>
</dbReference>
<dbReference type="GO" id="GO:0051321">
    <property type="term" value="P:meiotic cell cycle"/>
    <property type="evidence" value="ECO:0007669"/>
    <property type="project" value="UniProtKB-KW"/>
</dbReference>
<evidence type="ECO:0000256" key="5">
    <source>
        <dbReference type="ARBA" id="ARBA00022618"/>
    </source>
</evidence>
<keyword evidence="6" id="KW-0479">Metal-binding</keyword>
<dbReference type="Proteomes" id="UP000279236">
    <property type="component" value="Unassembled WGS sequence"/>
</dbReference>
<dbReference type="OrthoDB" id="10249111at2759"/>
<dbReference type="STRING" id="105984.A0A427XGZ7"/>
<dbReference type="InterPro" id="IPR058547">
    <property type="entry name" value="Pelota_N"/>
</dbReference>
<dbReference type="Gene3D" id="2.30.30.870">
    <property type="entry name" value="Pelota, domain A"/>
    <property type="match status" value="1"/>
</dbReference>
<dbReference type="EMBL" id="RSCE01000013">
    <property type="protein sequence ID" value="RSH78170.1"/>
    <property type="molecule type" value="Genomic_DNA"/>
</dbReference>
<dbReference type="InterPro" id="IPR005141">
    <property type="entry name" value="eRF1_2"/>
</dbReference>
<keyword evidence="5" id="KW-0132">Cell division</keyword>
<dbReference type="GO" id="GO:0006412">
    <property type="term" value="P:translation"/>
    <property type="evidence" value="ECO:0007669"/>
    <property type="project" value="UniProtKB-ARBA"/>
</dbReference>
<dbReference type="RefSeq" id="XP_028473317.1">
    <property type="nucleotide sequence ID" value="XM_028618361.1"/>
</dbReference>
<comment type="caution">
    <text evidence="12">The sequence shown here is derived from an EMBL/GenBank/DDBJ whole genome shotgun (WGS) entry which is preliminary data.</text>
</comment>
<accession>A0A427XGZ7</accession>